<gene>
    <name evidence="1" type="ORF">UFOVP1667_20</name>
</gene>
<sequence>MKKLSTGFIHRLLNTPKITLNVAMYLRGSVRSMLVGEPLWRIARKRCLVLLAALCVVSTTPANATKAATYSIDHLKLYAHSRLLDYQEFQCLNKIITKESRWSYSARNGSHFGLGQMRSQHYRNLDPYRQIDATIRYVHIRYKTMCKAWAFHQQRNYY</sequence>
<accession>A0A6J5T6N0</accession>
<evidence type="ECO:0008006" key="2">
    <source>
        <dbReference type="Google" id="ProtNLM"/>
    </source>
</evidence>
<dbReference type="EMBL" id="LR797527">
    <property type="protein sequence ID" value="CAB4223269.1"/>
    <property type="molecule type" value="Genomic_DNA"/>
</dbReference>
<organism evidence="1">
    <name type="scientific">uncultured Caudovirales phage</name>
    <dbReference type="NCBI Taxonomy" id="2100421"/>
    <lineage>
        <taxon>Viruses</taxon>
        <taxon>Duplodnaviria</taxon>
        <taxon>Heunggongvirae</taxon>
        <taxon>Uroviricota</taxon>
        <taxon>Caudoviricetes</taxon>
        <taxon>Peduoviridae</taxon>
        <taxon>Maltschvirus</taxon>
        <taxon>Maltschvirus maltsch</taxon>
    </lineage>
</organism>
<name>A0A6J5T6N0_9CAUD</name>
<proteinExistence type="predicted"/>
<evidence type="ECO:0000313" key="1">
    <source>
        <dbReference type="EMBL" id="CAB4223269.1"/>
    </source>
</evidence>
<protein>
    <recommendedName>
        <fullName evidence="2">Transglycosylase SLT domain-containing protein</fullName>
    </recommendedName>
</protein>
<reference evidence="1" key="1">
    <citation type="submission" date="2020-05" db="EMBL/GenBank/DDBJ databases">
        <authorList>
            <person name="Chiriac C."/>
            <person name="Salcher M."/>
            <person name="Ghai R."/>
            <person name="Kavagutti S V."/>
        </authorList>
    </citation>
    <scope>NUCLEOTIDE SEQUENCE</scope>
</reference>